<dbReference type="InterPro" id="IPR013320">
    <property type="entry name" value="ConA-like_dom_sf"/>
</dbReference>
<accession>A0ABN1DVP8</accession>
<name>A0ABN1DVP8_9GAMM</name>
<gene>
    <name evidence="2" type="ORF">GCM10009098_20950</name>
</gene>
<evidence type="ECO:0000313" key="2">
    <source>
        <dbReference type="EMBL" id="GAA0553053.1"/>
    </source>
</evidence>
<dbReference type="Gene3D" id="2.60.120.200">
    <property type="match status" value="1"/>
</dbReference>
<sequence>MRFSMQTVLTAKMLFKALLLLGALVLAGCGGAEVEQNPPPPVQEDNTNYNGPAPQTADIQLFKLTLWDNIAANNRCGACHVQGNTAPAFVRNDDINLAYAAAVPLVNLADPAQSALVSKIAGGHNCWLASDTACADTLTQWIRNWANSSETESATVTLVAPPIREPGASKALPESPALFGNTVYPLLRQFCVNCHAPDAAQPQAPFFAGSDLSAAYDASRKLLNLDQPELSRFVARLGGEFHNCWSSCDSDAATMLAAIRQIADSVELTELDPALVPSKALRLGDGVVASSGGRFEANQIAFYQFKTGSGVIAYDTSGVEPAANLSLQGDISWVTGWGLQINSGRAQASTQNSAKLAQLISATGEMTVEAWVVPANVVQEGPAAIVSYAGSSTERNVTLGQTQYNYDFLLRRSGSDFAGMPALSTPDADEVLQATLQHVVLTQDPVNGQRIYVNGNDTGVRSAADAIRNWDDTYALIIGNEANGNRQWQGSIRLLAIHNKALSAAQIRQNYEVGVGQKFYLLFSIGELIDLADSYIVFEVAQFDNYSYLFNAPYLVNLEGRALPQSLTISDMAIGINGKEALTGQAWLKQQFELASGTALDTGAVLSTQGTIIGAELGAASDEFFLSFGRIGERQNVRTGISVPVQSIIASGSQSSDIGLKTFAEVHASMSALTGVAQQQAAVAQVYQTIQRQLPSADTVDTFVSAQQMAITQLAIAYCNAAIEDSAIRQNWFSGVDFNASPGVTYSMANRPAFIQPLLDRLIPLSPQNSVLRADAETELDALINRLSSCNGSCSSDRSRTIAKAACTAVLASAELLLQ</sequence>
<proteinExistence type="predicted"/>
<evidence type="ECO:0000256" key="1">
    <source>
        <dbReference type="SAM" id="SignalP"/>
    </source>
</evidence>
<evidence type="ECO:0008006" key="4">
    <source>
        <dbReference type="Google" id="ProtNLM"/>
    </source>
</evidence>
<keyword evidence="3" id="KW-1185">Reference proteome</keyword>
<dbReference type="Proteomes" id="UP001501169">
    <property type="component" value="Unassembled WGS sequence"/>
</dbReference>
<dbReference type="Pfam" id="PF13385">
    <property type="entry name" value="Laminin_G_3"/>
    <property type="match status" value="1"/>
</dbReference>
<protein>
    <recommendedName>
        <fullName evidence="4">ATPase</fullName>
    </recommendedName>
</protein>
<evidence type="ECO:0000313" key="3">
    <source>
        <dbReference type="Proteomes" id="UP001501169"/>
    </source>
</evidence>
<dbReference type="PROSITE" id="PS51257">
    <property type="entry name" value="PROKAR_LIPOPROTEIN"/>
    <property type="match status" value="1"/>
</dbReference>
<keyword evidence="1" id="KW-0732">Signal</keyword>
<dbReference type="SUPFAM" id="SSF49899">
    <property type="entry name" value="Concanavalin A-like lectins/glucanases"/>
    <property type="match status" value="1"/>
</dbReference>
<reference evidence="2 3" key="1">
    <citation type="journal article" date="2019" name="Int. J. Syst. Evol. Microbiol.">
        <title>The Global Catalogue of Microorganisms (GCM) 10K type strain sequencing project: providing services to taxonomists for standard genome sequencing and annotation.</title>
        <authorList>
            <consortium name="The Broad Institute Genomics Platform"/>
            <consortium name="The Broad Institute Genome Sequencing Center for Infectious Disease"/>
            <person name="Wu L."/>
            <person name="Ma J."/>
        </authorList>
    </citation>
    <scope>NUCLEOTIDE SEQUENCE [LARGE SCALE GENOMIC DNA]</scope>
    <source>
        <strain evidence="2 3">JCM 14331</strain>
    </source>
</reference>
<feature type="chain" id="PRO_5045550857" description="ATPase" evidence="1">
    <location>
        <begin position="33"/>
        <end position="819"/>
    </location>
</feature>
<comment type="caution">
    <text evidence="2">The sequence shown here is derived from an EMBL/GenBank/DDBJ whole genome shotgun (WGS) entry which is preliminary data.</text>
</comment>
<dbReference type="EMBL" id="BAAAEO010000003">
    <property type="protein sequence ID" value="GAA0553053.1"/>
    <property type="molecule type" value="Genomic_DNA"/>
</dbReference>
<organism evidence="2 3">
    <name type="scientific">Rheinheimera aquimaris</name>
    <dbReference type="NCBI Taxonomy" id="412437"/>
    <lineage>
        <taxon>Bacteria</taxon>
        <taxon>Pseudomonadati</taxon>
        <taxon>Pseudomonadota</taxon>
        <taxon>Gammaproteobacteria</taxon>
        <taxon>Chromatiales</taxon>
        <taxon>Chromatiaceae</taxon>
        <taxon>Rheinheimera</taxon>
    </lineage>
</organism>
<feature type="signal peptide" evidence="1">
    <location>
        <begin position="1"/>
        <end position="32"/>
    </location>
</feature>